<organism evidence="3 4">
    <name type="scientific">Tribolium castaneum</name>
    <name type="common">Red flour beetle</name>
    <dbReference type="NCBI Taxonomy" id="7070"/>
    <lineage>
        <taxon>Eukaryota</taxon>
        <taxon>Metazoa</taxon>
        <taxon>Ecdysozoa</taxon>
        <taxon>Arthropoda</taxon>
        <taxon>Hexapoda</taxon>
        <taxon>Insecta</taxon>
        <taxon>Pterygota</taxon>
        <taxon>Neoptera</taxon>
        <taxon>Endopterygota</taxon>
        <taxon>Coleoptera</taxon>
        <taxon>Polyphaga</taxon>
        <taxon>Cucujiformia</taxon>
        <taxon>Tenebrionidae</taxon>
        <taxon>Tenebrionidae incertae sedis</taxon>
        <taxon>Tribolium</taxon>
    </lineage>
</organism>
<evidence type="ECO:0000313" key="4">
    <source>
        <dbReference type="Proteomes" id="UP000007266"/>
    </source>
</evidence>
<dbReference type="PhylomeDB" id="D6WBY7"/>
<dbReference type="AlphaFoldDB" id="D6WBY7"/>
<dbReference type="GO" id="GO:0009009">
    <property type="term" value="F:site-specific recombinase activity"/>
    <property type="evidence" value="ECO:0000318"/>
    <property type="project" value="GO_Central"/>
</dbReference>
<evidence type="ECO:0000256" key="2">
    <source>
        <dbReference type="SAM" id="MobiDB-lite"/>
    </source>
</evidence>
<name>D6WBY7_TRICA</name>
<dbReference type="Gene3D" id="1.10.443.10">
    <property type="entry name" value="Intergrase catalytic core"/>
    <property type="match status" value="1"/>
</dbReference>
<dbReference type="EMBL" id="KQ971309">
    <property type="protein sequence ID" value="EEZ99104.1"/>
    <property type="molecule type" value="Genomic_DNA"/>
</dbReference>
<proteinExistence type="predicted"/>
<reference evidence="3 4" key="1">
    <citation type="journal article" date="2008" name="Nature">
        <title>The genome of the model beetle and pest Tribolium castaneum.</title>
        <authorList>
            <consortium name="Tribolium Genome Sequencing Consortium"/>
            <person name="Richards S."/>
            <person name="Gibbs R.A."/>
            <person name="Weinstock G.M."/>
            <person name="Brown S.J."/>
            <person name="Denell R."/>
            <person name="Beeman R.W."/>
            <person name="Gibbs R."/>
            <person name="Beeman R.W."/>
            <person name="Brown S.J."/>
            <person name="Bucher G."/>
            <person name="Friedrich M."/>
            <person name="Grimmelikhuijzen C.J."/>
            <person name="Klingler M."/>
            <person name="Lorenzen M."/>
            <person name="Richards S."/>
            <person name="Roth S."/>
            <person name="Schroder R."/>
            <person name="Tautz D."/>
            <person name="Zdobnov E.M."/>
            <person name="Muzny D."/>
            <person name="Gibbs R.A."/>
            <person name="Weinstock G.M."/>
            <person name="Attaway T."/>
            <person name="Bell S."/>
            <person name="Buhay C.J."/>
            <person name="Chandrabose M.N."/>
            <person name="Chavez D."/>
            <person name="Clerk-Blankenburg K.P."/>
            <person name="Cree A."/>
            <person name="Dao M."/>
            <person name="Davis C."/>
            <person name="Chacko J."/>
            <person name="Dinh H."/>
            <person name="Dugan-Rocha S."/>
            <person name="Fowler G."/>
            <person name="Garner T.T."/>
            <person name="Garnes J."/>
            <person name="Gnirke A."/>
            <person name="Hawes A."/>
            <person name="Hernandez J."/>
            <person name="Hines S."/>
            <person name="Holder M."/>
            <person name="Hume J."/>
            <person name="Jhangiani S.N."/>
            <person name="Joshi V."/>
            <person name="Khan Z.M."/>
            <person name="Jackson L."/>
            <person name="Kovar C."/>
            <person name="Kowis A."/>
            <person name="Lee S."/>
            <person name="Lewis L.R."/>
            <person name="Margolis J."/>
            <person name="Morgan M."/>
            <person name="Nazareth L.V."/>
            <person name="Nguyen N."/>
            <person name="Okwuonu G."/>
            <person name="Parker D."/>
            <person name="Richards S."/>
            <person name="Ruiz S.J."/>
            <person name="Santibanez J."/>
            <person name="Savard J."/>
            <person name="Scherer S.E."/>
            <person name="Schneider B."/>
            <person name="Sodergren E."/>
            <person name="Tautz D."/>
            <person name="Vattahil S."/>
            <person name="Villasana D."/>
            <person name="White C.S."/>
            <person name="Wright R."/>
            <person name="Park Y."/>
            <person name="Beeman R.W."/>
            <person name="Lord J."/>
            <person name="Oppert B."/>
            <person name="Lorenzen M."/>
            <person name="Brown S."/>
            <person name="Wang L."/>
            <person name="Savard J."/>
            <person name="Tautz D."/>
            <person name="Richards S."/>
            <person name="Weinstock G."/>
            <person name="Gibbs R.A."/>
            <person name="Liu Y."/>
            <person name="Worley K."/>
            <person name="Weinstock G."/>
            <person name="Elsik C.G."/>
            <person name="Reese J.T."/>
            <person name="Elhaik E."/>
            <person name="Landan G."/>
            <person name="Graur D."/>
            <person name="Arensburger P."/>
            <person name="Atkinson P."/>
            <person name="Beeman R.W."/>
            <person name="Beidler J."/>
            <person name="Brown S.J."/>
            <person name="Demuth J.P."/>
            <person name="Drury D.W."/>
            <person name="Du Y.Z."/>
            <person name="Fujiwara H."/>
            <person name="Lorenzen M."/>
            <person name="Maselli V."/>
            <person name="Osanai M."/>
            <person name="Park Y."/>
            <person name="Robertson H.M."/>
            <person name="Tu Z."/>
            <person name="Wang J.J."/>
            <person name="Wang S."/>
            <person name="Richards S."/>
            <person name="Song H."/>
            <person name="Zhang L."/>
            <person name="Sodergren E."/>
            <person name="Werner D."/>
            <person name="Stanke M."/>
            <person name="Morgenstern B."/>
            <person name="Solovyev V."/>
            <person name="Kosarev P."/>
            <person name="Brown G."/>
            <person name="Chen H.C."/>
            <person name="Ermolaeva O."/>
            <person name="Hlavina W."/>
            <person name="Kapustin Y."/>
            <person name="Kiryutin B."/>
            <person name="Kitts P."/>
            <person name="Maglott D."/>
            <person name="Pruitt K."/>
            <person name="Sapojnikov V."/>
            <person name="Souvorov A."/>
            <person name="Mackey A.J."/>
            <person name="Waterhouse R.M."/>
            <person name="Wyder S."/>
            <person name="Zdobnov E.M."/>
            <person name="Zdobnov E.M."/>
            <person name="Wyder S."/>
            <person name="Kriventseva E.V."/>
            <person name="Kadowaki T."/>
            <person name="Bork P."/>
            <person name="Aranda M."/>
            <person name="Bao R."/>
            <person name="Beermann A."/>
            <person name="Berns N."/>
            <person name="Bolognesi R."/>
            <person name="Bonneton F."/>
            <person name="Bopp D."/>
            <person name="Brown S.J."/>
            <person name="Bucher G."/>
            <person name="Butts T."/>
            <person name="Chaumot A."/>
            <person name="Denell R.E."/>
            <person name="Ferrier D.E."/>
            <person name="Friedrich M."/>
            <person name="Gordon C.M."/>
            <person name="Jindra M."/>
            <person name="Klingler M."/>
            <person name="Lan Q."/>
            <person name="Lattorff H.M."/>
            <person name="Laudet V."/>
            <person name="von Levetsow C."/>
            <person name="Liu Z."/>
            <person name="Lutz R."/>
            <person name="Lynch J.A."/>
            <person name="da Fonseca R.N."/>
            <person name="Posnien N."/>
            <person name="Reuter R."/>
            <person name="Roth S."/>
            <person name="Savard J."/>
            <person name="Schinko J.B."/>
            <person name="Schmitt C."/>
            <person name="Schoppmeier M."/>
            <person name="Schroder R."/>
            <person name="Shippy T.D."/>
            <person name="Simonnet F."/>
            <person name="Marques-Souza H."/>
            <person name="Tautz D."/>
            <person name="Tomoyasu Y."/>
            <person name="Trauner J."/>
            <person name="Van der Zee M."/>
            <person name="Vervoort M."/>
            <person name="Wittkopp N."/>
            <person name="Wimmer E.A."/>
            <person name="Yang X."/>
            <person name="Jones A.K."/>
            <person name="Sattelle D.B."/>
            <person name="Ebert P.R."/>
            <person name="Nelson D."/>
            <person name="Scott J.G."/>
            <person name="Beeman R.W."/>
            <person name="Muthukrishnan S."/>
            <person name="Kramer K.J."/>
            <person name="Arakane Y."/>
            <person name="Beeman R.W."/>
            <person name="Zhu Q."/>
            <person name="Hogenkamp D."/>
            <person name="Dixit R."/>
            <person name="Oppert B."/>
            <person name="Jiang H."/>
            <person name="Zou Z."/>
            <person name="Marshall J."/>
            <person name="Elpidina E."/>
            <person name="Vinokurov K."/>
            <person name="Oppert C."/>
            <person name="Zou Z."/>
            <person name="Evans J."/>
            <person name="Lu Z."/>
            <person name="Zhao P."/>
            <person name="Sumathipala N."/>
            <person name="Altincicek B."/>
            <person name="Vilcinskas A."/>
            <person name="Williams M."/>
            <person name="Hultmark D."/>
            <person name="Hetru C."/>
            <person name="Jiang H."/>
            <person name="Grimmelikhuijzen C.J."/>
            <person name="Hauser F."/>
            <person name="Cazzamali G."/>
            <person name="Williamson M."/>
            <person name="Park Y."/>
            <person name="Li B."/>
            <person name="Tanaka Y."/>
            <person name="Predel R."/>
            <person name="Neupert S."/>
            <person name="Schachtner J."/>
            <person name="Verleyen P."/>
            <person name="Raible F."/>
            <person name="Bork P."/>
            <person name="Friedrich M."/>
            <person name="Walden K.K."/>
            <person name="Robertson H.M."/>
            <person name="Angeli S."/>
            <person name="Foret S."/>
            <person name="Bucher G."/>
            <person name="Schuetz S."/>
            <person name="Maleszka R."/>
            <person name="Wimmer E.A."/>
            <person name="Beeman R.W."/>
            <person name="Lorenzen M."/>
            <person name="Tomoyasu Y."/>
            <person name="Miller S.C."/>
            <person name="Grossmann D."/>
            <person name="Bucher G."/>
        </authorList>
    </citation>
    <scope>NUCLEOTIDE SEQUENCE [LARGE SCALE GENOMIC DNA]</scope>
    <source>
        <strain evidence="3 4">Georgia GA2</strain>
    </source>
</reference>
<keyword evidence="1" id="KW-0233">DNA recombination</keyword>
<protein>
    <recommendedName>
        <fullName evidence="5">Tyr recombinase domain-containing protein</fullName>
    </recommendedName>
</protein>
<gene>
    <name evidence="3" type="primary">GLEAN_04997</name>
    <name evidence="3" type="ORF">TcasGA2_TC004997</name>
</gene>
<dbReference type="GO" id="GO:0006310">
    <property type="term" value="P:DNA recombination"/>
    <property type="evidence" value="ECO:0000318"/>
    <property type="project" value="GO_Central"/>
</dbReference>
<feature type="region of interest" description="Disordered" evidence="2">
    <location>
        <begin position="239"/>
        <end position="267"/>
    </location>
</feature>
<dbReference type="GO" id="GO:0007059">
    <property type="term" value="P:chromosome segregation"/>
    <property type="evidence" value="ECO:0000318"/>
    <property type="project" value="GO_Central"/>
</dbReference>
<reference evidence="3 4" key="2">
    <citation type="journal article" date="2010" name="Nucleic Acids Res.">
        <title>BeetleBase in 2010: revisions to provide comprehensive genomic information for Tribolium castaneum.</title>
        <authorList>
            <person name="Kim H.S."/>
            <person name="Murphy T."/>
            <person name="Xia J."/>
            <person name="Caragea D."/>
            <person name="Park Y."/>
            <person name="Beeman R.W."/>
            <person name="Lorenzen M.D."/>
            <person name="Butcher S."/>
            <person name="Manak J.R."/>
            <person name="Brown S.J."/>
        </authorList>
    </citation>
    <scope>GENOME REANNOTATION</scope>
    <source>
        <strain evidence="3 4">Georgia GA2</strain>
    </source>
</reference>
<evidence type="ECO:0008006" key="5">
    <source>
        <dbReference type="Google" id="ProtNLM"/>
    </source>
</evidence>
<dbReference type="InterPro" id="IPR011010">
    <property type="entry name" value="DNA_brk_join_enz"/>
</dbReference>
<keyword evidence="4" id="KW-1185">Reference proteome</keyword>
<dbReference type="InterPro" id="IPR013762">
    <property type="entry name" value="Integrase-like_cat_sf"/>
</dbReference>
<dbReference type="HOGENOM" id="CLU_1043242_0_0_1"/>
<evidence type="ECO:0000313" key="3">
    <source>
        <dbReference type="EMBL" id="EEZ99104.1"/>
    </source>
</evidence>
<sequence>MFNFYWNCCLAEAHIILLTETWLSPHISSNELFPDHFNVFRCDRVTGREGVLVAIKNIPHFETYSINISSPVPAVDIVEVKKISKKLLWKQLTTLCLRNLSLCTKKNTHCSELTYNKRIFTIVNGGNSVRAIDVFRQYRSLRPKKISHKRLFLNYKNKKCTVQPVGYNTFSNIPQKIAEFLKLPNDIEYTGHSFRRSSATLLANAGADLSVLRRHGEQEKLVDEDDSILLPAEDVFELIPPEKTTSNEKNENNNPNISFPLQSEGGA</sequence>
<dbReference type="GO" id="GO:0003677">
    <property type="term" value="F:DNA binding"/>
    <property type="evidence" value="ECO:0007669"/>
    <property type="project" value="InterPro"/>
</dbReference>
<dbReference type="SUPFAM" id="SSF56349">
    <property type="entry name" value="DNA breaking-rejoining enzymes"/>
    <property type="match status" value="1"/>
</dbReference>
<dbReference type="Proteomes" id="UP000007266">
    <property type="component" value="Linkage group 2"/>
</dbReference>
<evidence type="ECO:0000256" key="1">
    <source>
        <dbReference type="ARBA" id="ARBA00023172"/>
    </source>
</evidence>
<accession>D6WBY7</accession>